<comment type="caution">
    <text evidence="3">The sequence shown here is derived from an EMBL/GenBank/DDBJ whole genome shotgun (WGS) entry which is preliminary data.</text>
</comment>
<feature type="compositionally biased region" description="Basic and acidic residues" evidence="1">
    <location>
        <begin position="18"/>
        <end position="33"/>
    </location>
</feature>
<keyword evidence="4" id="KW-1185">Reference proteome</keyword>
<evidence type="ECO:0000313" key="3">
    <source>
        <dbReference type="EMBL" id="MFC6014724.1"/>
    </source>
</evidence>
<gene>
    <name evidence="3" type="ORF">ACFP2T_00735</name>
</gene>
<evidence type="ECO:0000256" key="2">
    <source>
        <dbReference type="SAM" id="Phobius"/>
    </source>
</evidence>
<feature type="transmembrane region" description="Helical" evidence="2">
    <location>
        <begin position="138"/>
        <end position="157"/>
    </location>
</feature>
<protein>
    <submittedName>
        <fullName evidence="3">Thrombospondin</fullName>
    </submittedName>
</protein>
<evidence type="ECO:0000256" key="1">
    <source>
        <dbReference type="SAM" id="MobiDB-lite"/>
    </source>
</evidence>
<proteinExistence type="predicted"/>
<accession>A0ABW1K161</accession>
<feature type="compositionally biased region" description="Basic and acidic residues" evidence="1">
    <location>
        <begin position="98"/>
        <end position="127"/>
    </location>
</feature>
<sequence length="241" mass="25339">MVRIPSLSRHSEPAPTPTRDENRDGRIDARDETPTTGDTTPKAGDTRVADAGSTRTEPRTEPVRADHEDVAKTPTHRARSAVAEPDTTTRPAPPGTSETDRRSGTDHRPEAERGLGERTPSTEERPEVVVPAGPRPRASMLATLSLIVGVAGAAFVLTGVLAGYGIALGGLAVLLAIGGISATARRHVAGKSDALIGLVLGLGAIVVGVIAMTGQFGWPTTDGDTVVQFREWLDSQFVDRF</sequence>
<dbReference type="Proteomes" id="UP001596203">
    <property type="component" value="Unassembled WGS sequence"/>
</dbReference>
<keyword evidence="2" id="KW-1133">Transmembrane helix</keyword>
<name>A0ABW1K161_9ACTN</name>
<organism evidence="3 4">
    <name type="scientific">Plantactinospora solaniradicis</name>
    <dbReference type="NCBI Taxonomy" id="1723736"/>
    <lineage>
        <taxon>Bacteria</taxon>
        <taxon>Bacillati</taxon>
        <taxon>Actinomycetota</taxon>
        <taxon>Actinomycetes</taxon>
        <taxon>Micromonosporales</taxon>
        <taxon>Micromonosporaceae</taxon>
        <taxon>Plantactinospora</taxon>
    </lineage>
</organism>
<evidence type="ECO:0000313" key="4">
    <source>
        <dbReference type="Proteomes" id="UP001596203"/>
    </source>
</evidence>
<dbReference type="EMBL" id="JBHSPR010000001">
    <property type="protein sequence ID" value="MFC6014724.1"/>
    <property type="molecule type" value="Genomic_DNA"/>
</dbReference>
<feature type="region of interest" description="Disordered" evidence="1">
    <location>
        <begin position="1"/>
        <end position="132"/>
    </location>
</feature>
<keyword evidence="2" id="KW-0472">Membrane</keyword>
<feature type="transmembrane region" description="Helical" evidence="2">
    <location>
        <begin position="163"/>
        <end position="182"/>
    </location>
</feature>
<dbReference type="RefSeq" id="WP_377416163.1">
    <property type="nucleotide sequence ID" value="NZ_JBHSPR010000001.1"/>
</dbReference>
<reference evidence="4" key="1">
    <citation type="journal article" date="2019" name="Int. J. Syst. Evol. Microbiol.">
        <title>The Global Catalogue of Microorganisms (GCM) 10K type strain sequencing project: providing services to taxonomists for standard genome sequencing and annotation.</title>
        <authorList>
            <consortium name="The Broad Institute Genomics Platform"/>
            <consortium name="The Broad Institute Genome Sequencing Center for Infectious Disease"/>
            <person name="Wu L."/>
            <person name="Ma J."/>
        </authorList>
    </citation>
    <scope>NUCLEOTIDE SEQUENCE [LARGE SCALE GENOMIC DNA]</scope>
    <source>
        <strain evidence="4">ZS-35-S2</strain>
    </source>
</reference>
<keyword evidence="2" id="KW-0812">Transmembrane</keyword>
<feature type="compositionally biased region" description="Basic and acidic residues" evidence="1">
    <location>
        <begin position="56"/>
        <end position="71"/>
    </location>
</feature>
<feature type="transmembrane region" description="Helical" evidence="2">
    <location>
        <begin position="194"/>
        <end position="218"/>
    </location>
</feature>